<feature type="transmembrane region" description="Helical" evidence="1">
    <location>
        <begin position="303"/>
        <end position="329"/>
    </location>
</feature>
<proteinExistence type="predicted"/>
<dbReference type="RefSeq" id="WP_393991447.1">
    <property type="nucleotide sequence ID" value="NZ_JBAFVH010000002.1"/>
</dbReference>
<comment type="caution">
    <text evidence="2">The sequence shown here is derived from an EMBL/GenBank/DDBJ whole genome shotgun (WGS) entry which is preliminary data.</text>
</comment>
<reference evidence="2 3" key="1">
    <citation type="submission" date="2024-02" db="EMBL/GenBank/DDBJ databases">
        <title>Expansion and revision of Xanthobacter and proposal of Roseixanthobacter gen. nov.</title>
        <authorList>
            <person name="Soltysiak M.P.M."/>
            <person name="Jalihal A."/>
            <person name="Ory A."/>
            <person name="Chrisophersen C."/>
            <person name="Lee A.D."/>
            <person name="Boulton J."/>
            <person name="Springer M."/>
        </authorList>
    </citation>
    <scope>NUCLEOTIDE SEQUENCE [LARGE SCALE GENOMIC DNA]</scope>
    <source>
        <strain evidence="2 3">23A</strain>
    </source>
</reference>
<name>A0ABW6ZSQ7_9HYPH</name>
<sequence length="376" mass="42501">MANSMALWYERWRTTASDGSAAEVEVHLNLWRHIGKCRLESNFLDVGLLLSNTYEIGRVCLFLPTKVTRNSVKDLSKQLCDDTLLSAVFNDVIKVGSVHECGGYTTTRRAKHYLNFHSATPNRDFVLTDVNGSGDNGGTLLEFSSEFCRKLHQPGLHYVRLRFTLDESGARDFSIKREGWSDLITSSVLSEEFTELRFSEVRNLPFKIAQRMGGEDAYVFNVTSVHCFLIRDTSFELVASHALMHKMRRMEENLWNGYLPPSVPQSDLRKMIVYHWRSISEAGSSGIESFVALARFRRLRDTILWYVAGIILLGALGSGAEGMLANYFADKNQGTSGDAPAFGILVCVLVVLPFILWVSRQCCRLIRVARQSHLRE</sequence>
<evidence type="ECO:0000313" key="3">
    <source>
        <dbReference type="Proteomes" id="UP001604002"/>
    </source>
</evidence>
<evidence type="ECO:0000256" key="1">
    <source>
        <dbReference type="SAM" id="Phobius"/>
    </source>
</evidence>
<organism evidence="2 3">
    <name type="scientific">Xanthobacter oligotrophicus</name>
    <dbReference type="NCBI Taxonomy" id="2607286"/>
    <lineage>
        <taxon>Bacteria</taxon>
        <taxon>Pseudomonadati</taxon>
        <taxon>Pseudomonadota</taxon>
        <taxon>Alphaproteobacteria</taxon>
        <taxon>Hyphomicrobiales</taxon>
        <taxon>Xanthobacteraceae</taxon>
        <taxon>Xanthobacter</taxon>
    </lineage>
</organism>
<dbReference type="EMBL" id="JBAFVH010000002">
    <property type="protein sequence ID" value="MFG1371467.1"/>
    <property type="molecule type" value="Genomic_DNA"/>
</dbReference>
<keyword evidence="3" id="KW-1185">Reference proteome</keyword>
<keyword evidence="1" id="KW-1133">Transmembrane helix</keyword>
<keyword evidence="1" id="KW-0812">Transmembrane</keyword>
<evidence type="ECO:0008006" key="4">
    <source>
        <dbReference type="Google" id="ProtNLM"/>
    </source>
</evidence>
<accession>A0ABW6ZSQ7</accession>
<gene>
    <name evidence="2" type="ORF">V5F32_04750</name>
</gene>
<evidence type="ECO:0000313" key="2">
    <source>
        <dbReference type="EMBL" id="MFG1371467.1"/>
    </source>
</evidence>
<protein>
    <recommendedName>
        <fullName evidence="4">CorA-like Mg2+ transporter protein</fullName>
    </recommendedName>
</protein>
<dbReference type="Proteomes" id="UP001604002">
    <property type="component" value="Unassembled WGS sequence"/>
</dbReference>
<feature type="transmembrane region" description="Helical" evidence="1">
    <location>
        <begin position="341"/>
        <end position="358"/>
    </location>
</feature>
<keyword evidence="1" id="KW-0472">Membrane</keyword>